<dbReference type="Pfam" id="PF02567">
    <property type="entry name" value="PhzC-PhzF"/>
    <property type="match status" value="1"/>
</dbReference>
<accession>A0A420EHT8</accession>
<comment type="similarity">
    <text evidence="1">Belongs to the PhzF family.</text>
</comment>
<reference evidence="3 4" key="1">
    <citation type="submission" date="2018-09" db="EMBL/GenBank/DDBJ databases">
        <authorList>
            <person name="Wang Z."/>
        </authorList>
    </citation>
    <scope>NUCLEOTIDE SEQUENCE [LARGE SCALE GENOMIC DNA]</scope>
    <source>
        <strain evidence="3 4">ALS 81</strain>
    </source>
</reference>
<sequence length="272" mass="30215">MLRVQVYDVFCDEKAQGNPCAVVLLETWLSNTALQGICLELAQPVCCFIVLTDKTYFIRWFSSLGEINLCGHGSLAAGAAIIDSLNVDEVALKSNYGDIAVLKQDGFYQMSLPSWQARPYPVDSLDPQLSRSAIAAFTTRDLILVLPSEEKLRAYEPDFELIGQIEDYHALIVTAQSGDNEYVLRYFAPKIGIAEDIATGSAQCSLAPYWFDKLDANELNVRQLSKLGGYFRVEKETPKSVLISAYVKACNDKSRLMATHTNVTSSLIKRHL</sequence>
<dbReference type="GO" id="GO:0005737">
    <property type="term" value="C:cytoplasm"/>
    <property type="evidence" value="ECO:0007669"/>
    <property type="project" value="TreeGrafter"/>
</dbReference>
<protein>
    <submittedName>
        <fullName evidence="3">PhzF family phenazine biosynthesis protein</fullName>
    </submittedName>
</protein>
<evidence type="ECO:0000313" key="4">
    <source>
        <dbReference type="Proteomes" id="UP000286482"/>
    </source>
</evidence>
<keyword evidence="2" id="KW-0413">Isomerase</keyword>
<organism evidence="3 4">
    <name type="scientific">Alginatibacterium sediminis</name>
    <dbReference type="NCBI Taxonomy" id="2164068"/>
    <lineage>
        <taxon>Bacteria</taxon>
        <taxon>Pseudomonadati</taxon>
        <taxon>Pseudomonadota</taxon>
        <taxon>Gammaproteobacteria</taxon>
        <taxon>Alteromonadales</taxon>
        <taxon>Alteromonadaceae</taxon>
        <taxon>Alginatibacterium</taxon>
    </lineage>
</organism>
<evidence type="ECO:0000256" key="2">
    <source>
        <dbReference type="ARBA" id="ARBA00023235"/>
    </source>
</evidence>
<dbReference type="GO" id="GO:0016853">
    <property type="term" value="F:isomerase activity"/>
    <property type="evidence" value="ECO:0007669"/>
    <property type="project" value="UniProtKB-KW"/>
</dbReference>
<evidence type="ECO:0000256" key="1">
    <source>
        <dbReference type="ARBA" id="ARBA00008270"/>
    </source>
</evidence>
<dbReference type="RefSeq" id="WP_120354286.1">
    <property type="nucleotide sequence ID" value="NZ_RAQO01000004.1"/>
</dbReference>
<gene>
    <name evidence="3" type="ORF">DBZ36_07520</name>
</gene>
<dbReference type="PANTHER" id="PTHR13774">
    <property type="entry name" value="PHENAZINE BIOSYNTHESIS PROTEIN"/>
    <property type="match status" value="1"/>
</dbReference>
<dbReference type="EMBL" id="RAQO01000004">
    <property type="protein sequence ID" value="RKF20282.1"/>
    <property type="molecule type" value="Genomic_DNA"/>
</dbReference>
<dbReference type="Gene3D" id="3.10.310.10">
    <property type="entry name" value="Diaminopimelate Epimerase, Chain A, domain 1"/>
    <property type="match status" value="2"/>
</dbReference>
<proteinExistence type="inferred from homology"/>
<dbReference type="InterPro" id="IPR003719">
    <property type="entry name" value="Phenazine_PhzF-like"/>
</dbReference>
<comment type="caution">
    <text evidence="3">The sequence shown here is derived from an EMBL/GenBank/DDBJ whole genome shotgun (WGS) entry which is preliminary data.</text>
</comment>
<keyword evidence="4" id="KW-1185">Reference proteome</keyword>
<dbReference type="PANTHER" id="PTHR13774:SF17">
    <property type="entry name" value="PHENAZINE BIOSYNTHESIS-LIKE DOMAIN-CONTAINING PROTEIN"/>
    <property type="match status" value="1"/>
</dbReference>
<dbReference type="OrthoDB" id="9788221at2"/>
<name>A0A420EHT8_9ALTE</name>
<dbReference type="PIRSF" id="PIRSF016184">
    <property type="entry name" value="PhzC_PhzF"/>
    <property type="match status" value="1"/>
</dbReference>
<dbReference type="AlphaFoldDB" id="A0A420EHT8"/>
<evidence type="ECO:0000313" key="3">
    <source>
        <dbReference type="EMBL" id="RKF20282.1"/>
    </source>
</evidence>
<dbReference type="Proteomes" id="UP000286482">
    <property type="component" value="Unassembled WGS sequence"/>
</dbReference>
<dbReference type="SUPFAM" id="SSF54506">
    <property type="entry name" value="Diaminopimelate epimerase-like"/>
    <property type="match status" value="1"/>
</dbReference>